<dbReference type="GO" id="GO:0009277">
    <property type="term" value="C:fungal-type cell wall"/>
    <property type="evidence" value="ECO:0007669"/>
    <property type="project" value="EnsemblFungi"/>
</dbReference>
<dbReference type="InterPro" id="IPR005195">
    <property type="entry name" value="Glyco_hydro_65_M"/>
</dbReference>
<dbReference type="STRING" id="619300.G3AG94"/>
<dbReference type="GO" id="GO:0015976">
    <property type="term" value="P:carbon utilization"/>
    <property type="evidence" value="ECO:0007669"/>
    <property type="project" value="EnsemblFungi"/>
</dbReference>
<feature type="domain" description="Glycoside hydrolase family 65 central catalytic" evidence="7">
    <location>
        <begin position="458"/>
        <end position="672"/>
    </location>
</feature>
<evidence type="ECO:0000256" key="2">
    <source>
        <dbReference type="ARBA" id="ARBA00006768"/>
    </source>
</evidence>
<dbReference type="InterPro" id="IPR008928">
    <property type="entry name" value="6-hairpin_glycosidase_sf"/>
</dbReference>
<name>G3AG94_SPAPN</name>
<keyword evidence="6" id="KW-0472">Membrane</keyword>
<dbReference type="KEGG" id="spaa:SPAPADRAFT_132877"/>
<dbReference type="Proteomes" id="UP000000709">
    <property type="component" value="Unassembled WGS sequence"/>
</dbReference>
<accession>G3AG94</accession>
<dbReference type="eggNOG" id="KOG4125">
    <property type="taxonomic scope" value="Eukaryota"/>
</dbReference>
<dbReference type="GeneID" id="18869702"/>
<feature type="domain" description="Glycoside hydrolase family 65 N-terminal" evidence="8">
    <location>
        <begin position="136"/>
        <end position="397"/>
    </location>
</feature>
<dbReference type="SUPFAM" id="SSF74650">
    <property type="entry name" value="Galactose mutarotase-like"/>
    <property type="match status" value="1"/>
</dbReference>
<proteinExistence type="inferred from homology"/>
<sequence length="1094" mass="121550">MVRKKTQYQSLNIAPGPGETNNPTFFEYLFSSIRHHKGIVTMVIFANLITLVSIHLLFLKYANAFPHIARNQDEFGTIKNNPSKDQQSPFSDQSGLINLINSPQNKAIYSQMKYSSYAFYDNTTNTVGTIEYVPFNQYQRQPYVANGYIGSRIPNLGHGFTYDQLSDAPDANDDDLLNGWPLFNQRYAGAFIAGFFDIQKNTSGTNFPELLDNGYESVIAAVPQWTTLKLSTTKDNQNYTLDPSLPPAQIGSISNYVQNLSLSNGIVTTQYTWLDSIEVKYEILAHRHNIHLGVVNLEVYNSGNETVRLDITDEIDFNSAQRSQLTGVNTDDKGIYVTFQPSEIDYVNGAIYSTLIVDSPITRQTTNGTTAQQIATIYLQPHESLSANKFVGIASSDLNPDQLTTTDSVLNIAKEVSQKHQKLKPVVKSHNEQWKKTLGENPLVTFPDAPLLNLGSRASIYHLIANTRPDAQGVTAALGVGGLSSDSYAGLVFWDADLWMSNALLPFAPDHAKSIVNYRLYTHAQAVKNMPAGYEGAVYPWTSARFGNCTGTGPCLDYEYHINVAVAKAAWNYYLSGAGDEDYLADVAYPIINDAATFFSGYLAQYNESVNRYTTHNLTDPDEYANHVDNGAYTNAGISLVMKWAIALGNHLGKDVPQIFQNIAGNMYIPSANNSQEITLEYSGMNSSVGIKQADVIMMTYPLDNELLDLEQAYENMEFYSMKQVSYGPAMTFPIFSIVAANLAPTGCASQSYLQKAIQPFLRGPFAQFSEQNNDNFLINGGTHPAFPFLTAHGGFTQAVLQGLTGMRYDYFIQNGTLVRALRVDPIALPCLGSGVQYEGIYYNNHSVAMSINETHFTIQNRGPTEKSAGKYINIIVDDRNPKQGQYALDDYDEMVIPLYTPIASYPDSISECGLASFYNITEGAYGDLPISINDGDNTTRWQVKNNDTIGKILVDLKSFKNISNILFNWRDKPPQTLRLSVYNDNQFTDATDFFSKVDFGNGLYNDYKYHNPDSQIVNQSDVFTEVYSASVDITAPYDSNEFNEVMVPDRSNITSLNLNLYNRFLLIEVNGIHDAEPVEGDTGGAKLAEVTFF</sequence>
<keyword evidence="6" id="KW-1133">Transmembrane helix</keyword>
<dbReference type="HOGENOM" id="CLU_006285_4_0_1"/>
<dbReference type="Gene3D" id="1.50.10.10">
    <property type="match status" value="1"/>
</dbReference>
<comment type="similarity">
    <text evidence="2">Belongs to the glycosyl hydrolase 65 family.</text>
</comment>
<keyword evidence="5" id="KW-0325">Glycoprotein</keyword>
<dbReference type="EC" id="3.2.1.28" evidence="3"/>
<organism evidence="10">
    <name type="scientific">Spathaspora passalidarum (strain NRRL Y-27907 / 11-Y1)</name>
    <dbReference type="NCBI Taxonomy" id="619300"/>
    <lineage>
        <taxon>Eukaryota</taxon>
        <taxon>Fungi</taxon>
        <taxon>Dikarya</taxon>
        <taxon>Ascomycota</taxon>
        <taxon>Saccharomycotina</taxon>
        <taxon>Pichiomycetes</taxon>
        <taxon>Debaryomycetaceae</taxon>
        <taxon>Spathaspora</taxon>
    </lineage>
</organism>
<dbReference type="PANTHER" id="PTHR11051:SF8">
    <property type="entry name" value="PROTEIN-GLUCOSYLGALACTOSYLHYDROXYLYSINE GLUCOSIDASE"/>
    <property type="match status" value="1"/>
</dbReference>
<dbReference type="FunCoup" id="G3AG94">
    <property type="interactions" value="65"/>
</dbReference>
<feature type="transmembrane region" description="Helical" evidence="6">
    <location>
        <begin position="39"/>
        <end position="58"/>
    </location>
</feature>
<evidence type="ECO:0000256" key="3">
    <source>
        <dbReference type="ARBA" id="ARBA00012757"/>
    </source>
</evidence>
<dbReference type="EMBL" id="GL996499">
    <property type="protein sequence ID" value="EGW35233.1"/>
    <property type="molecule type" value="Genomic_DNA"/>
</dbReference>
<dbReference type="InParanoid" id="G3AG94"/>
<dbReference type="InterPro" id="IPR005196">
    <property type="entry name" value="Glyco_hydro_65_N"/>
</dbReference>
<dbReference type="GO" id="GO:0030246">
    <property type="term" value="F:carbohydrate binding"/>
    <property type="evidence" value="ECO:0007669"/>
    <property type="project" value="InterPro"/>
</dbReference>
<dbReference type="FunFam" id="1.50.10.10:FF:000032">
    <property type="entry name" value="Vacuolar acid trehalase"/>
    <property type="match status" value="1"/>
</dbReference>
<evidence type="ECO:0000313" key="10">
    <source>
        <dbReference type="Proteomes" id="UP000000709"/>
    </source>
</evidence>
<evidence type="ECO:0000259" key="7">
    <source>
        <dbReference type="Pfam" id="PF03632"/>
    </source>
</evidence>
<dbReference type="SUPFAM" id="SSF48208">
    <property type="entry name" value="Six-hairpin glycosidases"/>
    <property type="match status" value="1"/>
</dbReference>
<dbReference type="Gene3D" id="2.60.120.260">
    <property type="entry name" value="Galactose-binding domain-like"/>
    <property type="match status" value="1"/>
</dbReference>
<dbReference type="AlphaFoldDB" id="G3AG94"/>
<dbReference type="Pfam" id="PF03636">
    <property type="entry name" value="Glyco_hydro_65N"/>
    <property type="match status" value="1"/>
</dbReference>
<evidence type="ECO:0000256" key="4">
    <source>
        <dbReference type="ARBA" id="ARBA00022801"/>
    </source>
</evidence>
<evidence type="ECO:0000259" key="8">
    <source>
        <dbReference type="Pfam" id="PF03636"/>
    </source>
</evidence>
<dbReference type="InterPro" id="IPR012341">
    <property type="entry name" value="6hp_glycosidase-like_sf"/>
</dbReference>
<keyword evidence="4" id="KW-0378">Hydrolase</keyword>
<gene>
    <name evidence="9" type="ORF">SPAPADRAFT_132877</name>
</gene>
<evidence type="ECO:0000313" key="9">
    <source>
        <dbReference type="EMBL" id="EGW35233.1"/>
    </source>
</evidence>
<protein>
    <recommendedName>
        <fullName evidence="3">alpha,alpha-trehalase</fullName>
        <ecNumber evidence="3">3.2.1.28</ecNumber>
    </recommendedName>
</protein>
<dbReference type="GO" id="GO:0030287">
    <property type="term" value="C:cell wall-bounded periplasmic space"/>
    <property type="evidence" value="ECO:0007669"/>
    <property type="project" value="EnsemblFungi"/>
</dbReference>
<dbReference type="GO" id="GO:0004555">
    <property type="term" value="F:alpha,alpha-trehalase activity"/>
    <property type="evidence" value="ECO:0007669"/>
    <property type="project" value="UniProtKB-EC"/>
</dbReference>
<comment type="catalytic activity">
    <reaction evidence="1">
        <text>alpha,alpha-trehalose + H2O = alpha-D-glucose + beta-D-glucose</text>
        <dbReference type="Rhea" id="RHEA:32675"/>
        <dbReference type="ChEBI" id="CHEBI:15377"/>
        <dbReference type="ChEBI" id="CHEBI:15903"/>
        <dbReference type="ChEBI" id="CHEBI:16551"/>
        <dbReference type="ChEBI" id="CHEBI:17925"/>
        <dbReference type="EC" id="3.2.1.28"/>
    </reaction>
</comment>
<dbReference type="GO" id="GO:0000328">
    <property type="term" value="C:fungal-type vacuole lumen"/>
    <property type="evidence" value="ECO:0007669"/>
    <property type="project" value="EnsemblFungi"/>
</dbReference>
<keyword evidence="6" id="KW-0812">Transmembrane</keyword>
<keyword evidence="10" id="KW-1185">Reference proteome</keyword>
<dbReference type="PANTHER" id="PTHR11051">
    <property type="entry name" value="GLYCOSYL HYDROLASE-RELATED"/>
    <property type="match status" value="1"/>
</dbReference>
<dbReference type="RefSeq" id="XP_007372645.1">
    <property type="nucleotide sequence ID" value="XM_007372583.1"/>
</dbReference>
<dbReference type="OMA" id="DIALAHW"/>
<dbReference type="Gene3D" id="2.70.98.40">
    <property type="entry name" value="Glycoside hydrolase, family 65, N-terminal domain"/>
    <property type="match status" value="1"/>
</dbReference>
<dbReference type="GO" id="GO:0016020">
    <property type="term" value="C:membrane"/>
    <property type="evidence" value="ECO:0007669"/>
    <property type="project" value="EnsemblFungi"/>
</dbReference>
<dbReference type="GO" id="GO:0005993">
    <property type="term" value="P:trehalose catabolic process"/>
    <property type="evidence" value="ECO:0007669"/>
    <property type="project" value="EnsemblFungi"/>
</dbReference>
<dbReference type="Pfam" id="PF03632">
    <property type="entry name" value="Glyco_hydro_65m"/>
    <property type="match status" value="1"/>
</dbReference>
<dbReference type="OrthoDB" id="200349at2759"/>
<dbReference type="InterPro" id="IPR037018">
    <property type="entry name" value="GH65_N"/>
</dbReference>
<evidence type="ECO:0000256" key="6">
    <source>
        <dbReference type="SAM" id="Phobius"/>
    </source>
</evidence>
<evidence type="ECO:0000256" key="5">
    <source>
        <dbReference type="ARBA" id="ARBA00023180"/>
    </source>
</evidence>
<evidence type="ECO:0000256" key="1">
    <source>
        <dbReference type="ARBA" id="ARBA00001576"/>
    </source>
</evidence>
<reference evidence="9 10" key="1">
    <citation type="journal article" date="2011" name="Proc. Natl. Acad. Sci. U.S.A.">
        <title>Comparative genomics of xylose-fermenting fungi for enhanced biofuel production.</title>
        <authorList>
            <person name="Wohlbach D.J."/>
            <person name="Kuo A."/>
            <person name="Sato T.K."/>
            <person name="Potts K.M."/>
            <person name="Salamov A.A."/>
            <person name="LaButti K.M."/>
            <person name="Sun H."/>
            <person name="Clum A."/>
            <person name="Pangilinan J.L."/>
            <person name="Lindquist E.A."/>
            <person name="Lucas S."/>
            <person name="Lapidus A."/>
            <person name="Jin M."/>
            <person name="Gunawan C."/>
            <person name="Balan V."/>
            <person name="Dale B.E."/>
            <person name="Jeffries T.W."/>
            <person name="Zinkel R."/>
            <person name="Barry K.W."/>
            <person name="Grigoriev I.V."/>
            <person name="Gasch A.P."/>
        </authorList>
    </citation>
    <scope>NUCLEOTIDE SEQUENCE [LARGE SCALE GENOMIC DNA]</scope>
    <source>
        <strain evidence="10">NRRL Y-27907 / 11-Y1</strain>
    </source>
</reference>
<dbReference type="GO" id="GO:0015771">
    <property type="term" value="P:trehalose transport"/>
    <property type="evidence" value="ECO:0007669"/>
    <property type="project" value="EnsemblFungi"/>
</dbReference>
<dbReference type="InterPro" id="IPR011013">
    <property type="entry name" value="Gal_mutarotase_sf_dom"/>
</dbReference>